<evidence type="ECO:0000259" key="6">
    <source>
        <dbReference type="Pfam" id="PF01490"/>
    </source>
</evidence>
<feature type="transmembrane region" description="Helical" evidence="5">
    <location>
        <begin position="41"/>
        <end position="59"/>
    </location>
</feature>
<evidence type="ECO:0000256" key="5">
    <source>
        <dbReference type="SAM" id="Phobius"/>
    </source>
</evidence>
<gene>
    <name evidence="7" type="ORF">Ciccas_011034</name>
</gene>
<dbReference type="Pfam" id="PF01490">
    <property type="entry name" value="Aa_trans"/>
    <property type="match status" value="1"/>
</dbReference>
<feature type="transmembrane region" description="Helical" evidence="5">
    <location>
        <begin position="229"/>
        <end position="252"/>
    </location>
</feature>
<evidence type="ECO:0000313" key="7">
    <source>
        <dbReference type="EMBL" id="KAL3310405.1"/>
    </source>
</evidence>
<proteinExistence type="predicted"/>
<feature type="transmembrane region" description="Helical" evidence="5">
    <location>
        <begin position="205"/>
        <end position="223"/>
    </location>
</feature>
<protein>
    <recommendedName>
        <fullName evidence="6">Amino acid transporter transmembrane domain-containing protein</fullName>
    </recommendedName>
</protein>
<organism evidence="7 8">
    <name type="scientific">Cichlidogyrus casuarinus</name>
    <dbReference type="NCBI Taxonomy" id="1844966"/>
    <lineage>
        <taxon>Eukaryota</taxon>
        <taxon>Metazoa</taxon>
        <taxon>Spiralia</taxon>
        <taxon>Lophotrochozoa</taxon>
        <taxon>Platyhelminthes</taxon>
        <taxon>Monogenea</taxon>
        <taxon>Monopisthocotylea</taxon>
        <taxon>Dactylogyridea</taxon>
        <taxon>Ancyrocephalidae</taxon>
        <taxon>Cichlidogyrus</taxon>
    </lineage>
</organism>
<feature type="transmembrane region" description="Helical" evidence="5">
    <location>
        <begin position="115"/>
        <end position="135"/>
    </location>
</feature>
<sequence>LLEEFGPELNRNRFLIGILTSLVLFPFALITDLSKLAIPSVLANVATIVALLLIYVYCFSVGEMRPWQELSRSGSLKDFLIGFSIAMFAFEGISLVLPIRNKMRYPDLFKSNSGVLYTGMSIVTLNCLLLGWIGFLHFGNDTLPSIVYNIPLRPVWAAFVKPVLIFSIGVSYVIQFFVPAAIFGRLMEKLSMHAEASEAQRKRNLVAMRIAAVLLIYVVAMIVPHLDLLLSLVGALCSSMLAIIIPPTLKLIHLWPMRRLVRHFKMRYLLPNALIIFVGVCAFFGGTIATIIQLAQVLATN</sequence>
<feature type="transmembrane region" description="Helical" evidence="5">
    <location>
        <begin position="79"/>
        <end position="99"/>
    </location>
</feature>
<dbReference type="EMBL" id="JBJKFK010002989">
    <property type="protein sequence ID" value="KAL3310405.1"/>
    <property type="molecule type" value="Genomic_DNA"/>
</dbReference>
<feature type="transmembrane region" description="Helical" evidence="5">
    <location>
        <begin position="273"/>
        <end position="295"/>
    </location>
</feature>
<keyword evidence="4 5" id="KW-0472">Membrane</keyword>
<comment type="caution">
    <text evidence="7">The sequence shown here is derived from an EMBL/GenBank/DDBJ whole genome shotgun (WGS) entry which is preliminary data.</text>
</comment>
<keyword evidence="8" id="KW-1185">Reference proteome</keyword>
<dbReference type="PANTHER" id="PTHR22950">
    <property type="entry name" value="AMINO ACID TRANSPORTER"/>
    <property type="match status" value="1"/>
</dbReference>
<evidence type="ECO:0000256" key="2">
    <source>
        <dbReference type="ARBA" id="ARBA00022692"/>
    </source>
</evidence>
<reference evidence="7 8" key="1">
    <citation type="submission" date="2024-11" db="EMBL/GenBank/DDBJ databases">
        <title>Adaptive evolution of stress response genes in parasites aligns with host niche diversity.</title>
        <authorList>
            <person name="Hahn C."/>
            <person name="Resl P."/>
        </authorList>
    </citation>
    <scope>NUCLEOTIDE SEQUENCE [LARGE SCALE GENOMIC DNA]</scope>
    <source>
        <strain evidence="7">EGGRZ-B1_66</strain>
        <tissue evidence="7">Body</tissue>
    </source>
</reference>
<dbReference type="GO" id="GO:0016020">
    <property type="term" value="C:membrane"/>
    <property type="evidence" value="ECO:0007669"/>
    <property type="project" value="UniProtKB-SubCell"/>
</dbReference>
<keyword evidence="2 5" id="KW-0812">Transmembrane</keyword>
<feature type="transmembrane region" description="Helical" evidence="5">
    <location>
        <begin position="155"/>
        <end position="184"/>
    </location>
</feature>
<feature type="non-terminal residue" evidence="7">
    <location>
        <position position="1"/>
    </location>
</feature>
<dbReference type="Proteomes" id="UP001626550">
    <property type="component" value="Unassembled WGS sequence"/>
</dbReference>
<evidence type="ECO:0000313" key="8">
    <source>
        <dbReference type="Proteomes" id="UP001626550"/>
    </source>
</evidence>
<name>A0ABD2PT86_9PLAT</name>
<comment type="subcellular location">
    <subcellularLocation>
        <location evidence="1">Membrane</location>
        <topology evidence="1">Multi-pass membrane protein</topology>
    </subcellularLocation>
</comment>
<feature type="transmembrane region" description="Helical" evidence="5">
    <location>
        <begin position="12"/>
        <end position="29"/>
    </location>
</feature>
<feature type="domain" description="Amino acid transporter transmembrane" evidence="6">
    <location>
        <begin position="12"/>
        <end position="292"/>
    </location>
</feature>
<evidence type="ECO:0000256" key="3">
    <source>
        <dbReference type="ARBA" id="ARBA00022989"/>
    </source>
</evidence>
<dbReference type="InterPro" id="IPR013057">
    <property type="entry name" value="AA_transpt_TM"/>
</dbReference>
<evidence type="ECO:0000256" key="1">
    <source>
        <dbReference type="ARBA" id="ARBA00004141"/>
    </source>
</evidence>
<keyword evidence="3 5" id="KW-1133">Transmembrane helix</keyword>
<accession>A0ABD2PT86</accession>
<dbReference type="AlphaFoldDB" id="A0ABD2PT86"/>
<evidence type="ECO:0000256" key="4">
    <source>
        <dbReference type="ARBA" id="ARBA00023136"/>
    </source>
</evidence>